<keyword evidence="3" id="KW-1185">Reference proteome</keyword>
<dbReference type="EMBL" id="FOVF01000010">
    <property type="protein sequence ID" value="SFN25765.1"/>
    <property type="molecule type" value="Genomic_DNA"/>
</dbReference>
<evidence type="ECO:0000313" key="3">
    <source>
        <dbReference type="Proteomes" id="UP000198575"/>
    </source>
</evidence>
<gene>
    <name evidence="2" type="ORF">SAMN05216289_11050</name>
</gene>
<feature type="transmembrane region" description="Helical" evidence="1">
    <location>
        <begin position="57"/>
        <end position="74"/>
    </location>
</feature>
<organism evidence="2 3">
    <name type="scientific">Dokdonella immobilis</name>
    <dbReference type="NCBI Taxonomy" id="578942"/>
    <lineage>
        <taxon>Bacteria</taxon>
        <taxon>Pseudomonadati</taxon>
        <taxon>Pseudomonadota</taxon>
        <taxon>Gammaproteobacteria</taxon>
        <taxon>Lysobacterales</taxon>
        <taxon>Rhodanobacteraceae</taxon>
        <taxon>Dokdonella</taxon>
    </lineage>
</organism>
<accession>A0A1I4XIX0</accession>
<proteinExistence type="predicted"/>
<dbReference type="InterPro" id="IPR009323">
    <property type="entry name" value="DUF979"/>
</dbReference>
<dbReference type="OrthoDB" id="1689651at2"/>
<dbReference type="RefSeq" id="WP_092407223.1">
    <property type="nucleotide sequence ID" value="NZ_FOVF01000010.1"/>
</dbReference>
<feature type="transmembrane region" description="Helical" evidence="1">
    <location>
        <begin position="6"/>
        <end position="23"/>
    </location>
</feature>
<dbReference type="Proteomes" id="UP000198575">
    <property type="component" value="Unassembled WGS sequence"/>
</dbReference>
<feature type="transmembrane region" description="Helical" evidence="1">
    <location>
        <begin position="30"/>
        <end position="51"/>
    </location>
</feature>
<name>A0A1I4XIX0_9GAMM</name>
<keyword evidence="1" id="KW-1133">Transmembrane helix</keyword>
<evidence type="ECO:0000313" key="2">
    <source>
        <dbReference type="EMBL" id="SFN25765.1"/>
    </source>
</evidence>
<feature type="transmembrane region" description="Helical" evidence="1">
    <location>
        <begin position="259"/>
        <end position="282"/>
    </location>
</feature>
<dbReference type="STRING" id="578942.SAMN05216289_11050"/>
<feature type="transmembrane region" description="Helical" evidence="1">
    <location>
        <begin position="217"/>
        <end position="247"/>
    </location>
</feature>
<feature type="transmembrane region" description="Helical" evidence="1">
    <location>
        <begin position="135"/>
        <end position="153"/>
    </location>
</feature>
<sequence>MLRVEYLYWLVGAFLIAAAWFNLRERRFSMAAFWLILSGPFVFGDLVLAAVQRNEALPAQFMGGGVVALGLLAARGGLRSKADTPAEHEQRERSAARIGNRLFAPALAIPVLTLALFFAGRHLSLNGMPLLDPKALTLTSLGLASLLALVGAVRVTRARPLHSIVEGRRLLDSLGWAVLLPMILATLGGVFAATGVGETIAALTSAVIPIDSRMACLLAFALGMVLFTIIMGNAFAAFPVMMAGIGLPLLVLRHGADPAILGAIGMLTGYCGTLLTPMAANFNIVPAVLLELPDQYGVIRSQIPTALALMVVNVALMALLVFR</sequence>
<dbReference type="AlphaFoldDB" id="A0A1I4XIX0"/>
<keyword evidence="1" id="KW-0472">Membrane</keyword>
<feature type="transmembrane region" description="Helical" evidence="1">
    <location>
        <begin position="174"/>
        <end position="197"/>
    </location>
</feature>
<feature type="transmembrane region" description="Helical" evidence="1">
    <location>
        <begin position="302"/>
        <end position="322"/>
    </location>
</feature>
<feature type="transmembrane region" description="Helical" evidence="1">
    <location>
        <begin position="102"/>
        <end position="123"/>
    </location>
</feature>
<protein>
    <submittedName>
        <fullName evidence="2">Uncharacterized membrane protein</fullName>
    </submittedName>
</protein>
<keyword evidence="1" id="KW-0812">Transmembrane</keyword>
<evidence type="ECO:0000256" key="1">
    <source>
        <dbReference type="SAM" id="Phobius"/>
    </source>
</evidence>
<dbReference type="Pfam" id="PF06166">
    <property type="entry name" value="DUF979"/>
    <property type="match status" value="1"/>
</dbReference>
<reference evidence="2 3" key="1">
    <citation type="submission" date="2016-10" db="EMBL/GenBank/DDBJ databases">
        <authorList>
            <person name="de Groot N.N."/>
        </authorList>
    </citation>
    <scope>NUCLEOTIDE SEQUENCE [LARGE SCALE GENOMIC DNA]</scope>
    <source>
        <strain evidence="2 3">CGMCC 1.7659</strain>
    </source>
</reference>